<accession>A0A859QTW1</accession>
<dbReference type="KEGG" id="emx:FKV68_16550"/>
<dbReference type="Proteomes" id="UP000510721">
    <property type="component" value="Chromosome"/>
</dbReference>
<protein>
    <submittedName>
        <fullName evidence="3">PrpF family protein</fullName>
    </submittedName>
</protein>
<comment type="similarity">
    <text evidence="1">Belongs to the PrpF family.</text>
</comment>
<keyword evidence="2" id="KW-0413">Isomerase</keyword>
<name>A0A859QTW1_9HYPH</name>
<sequence>MESIHPQQQAIRAVFMRGGTSKALVFHRKDLPQDRADWDAIFLAAMGSPDPNGRQLDGMGGGLSSLSKVCVIEKSAHPDADIDYLFGQVEMHAARVDYAGSCGSMASAIGPFAADEGLVPVPQDGDAVVRIRDVNADKLIISRFRMRGGRACVDGDFAVDGIAGSGSPVRIAFLSPAGAATGKVLPMGVPVSEINVAGVGRIAYSFVDAANPVMFVAAESIGLSGSELPDAIEAVPGLLGTIERIRRHVTVAAGAAPDLEAAGAVSLPRIAFVARSARSPIISGGMLEQEDTDIIIRMIGRGRPHLAVPITTALCLAVACKIPGTIPRGLLSARAAAGGDIIIGHPSGAWTMAAEVDDEAGRIDVRSASAVMTARRLFQGEVMVPSAVMARLRAMPV</sequence>
<reference evidence="3 4" key="1">
    <citation type="submission" date="2019-06" db="EMBL/GenBank/DDBJ databases">
        <title>Complete genome sequence of Ensifer mexicanus ITTG R7 isolated from nodules of Acacia angustissima (Mill.) Kuntze.</title>
        <authorList>
            <person name="Rincon-Rosales R."/>
            <person name="Rogel M.A."/>
            <person name="Guerrero G."/>
            <person name="Rincon-Molina C.I."/>
            <person name="Lopez-Lopez A."/>
            <person name="Martinez-Romero E."/>
        </authorList>
    </citation>
    <scope>NUCLEOTIDE SEQUENCE [LARGE SCALE GENOMIC DNA]</scope>
    <source>
        <strain evidence="3 4">ITTG R7</strain>
    </source>
</reference>
<gene>
    <name evidence="3" type="ORF">FKV68_16550</name>
</gene>
<dbReference type="Pfam" id="PF04303">
    <property type="entry name" value="PrpF"/>
    <property type="match status" value="1"/>
</dbReference>
<dbReference type="PANTHER" id="PTHR43709">
    <property type="entry name" value="ACONITATE ISOMERASE-RELATED"/>
    <property type="match status" value="1"/>
</dbReference>
<evidence type="ECO:0000313" key="3">
    <source>
        <dbReference type="EMBL" id="QLL62939.1"/>
    </source>
</evidence>
<dbReference type="AlphaFoldDB" id="A0A859QTW1"/>
<evidence type="ECO:0000256" key="2">
    <source>
        <dbReference type="ARBA" id="ARBA00023235"/>
    </source>
</evidence>
<evidence type="ECO:0000313" key="4">
    <source>
        <dbReference type="Proteomes" id="UP000510721"/>
    </source>
</evidence>
<dbReference type="Gene3D" id="3.10.310.10">
    <property type="entry name" value="Diaminopimelate Epimerase, Chain A, domain 1"/>
    <property type="match status" value="2"/>
</dbReference>
<dbReference type="PANTHER" id="PTHR43709:SF2">
    <property type="entry name" value="DUF453 DOMAIN PROTEIN (AFU_ORTHOLOGUE AFUA_6G00360)"/>
    <property type="match status" value="1"/>
</dbReference>
<dbReference type="EMBL" id="CP041238">
    <property type="protein sequence ID" value="QLL62939.1"/>
    <property type="molecule type" value="Genomic_DNA"/>
</dbReference>
<keyword evidence="4" id="KW-1185">Reference proteome</keyword>
<dbReference type="GO" id="GO:0016853">
    <property type="term" value="F:isomerase activity"/>
    <property type="evidence" value="ECO:0007669"/>
    <property type="project" value="UniProtKB-KW"/>
</dbReference>
<dbReference type="InterPro" id="IPR007400">
    <property type="entry name" value="PrpF-like"/>
</dbReference>
<organism evidence="3 4">
    <name type="scientific">Sinorhizobium mexicanum</name>
    <dbReference type="NCBI Taxonomy" id="375549"/>
    <lineage>
        <taxon>Bacteria</taxon>
        <taxon>Pseudomonadati</taxon>
        <taxon>Pseudomonadota</taxon>
        <taxon>Alphaproteobacteria</taxon>
        <taxon>Hyphomicrobiales</taxon>
        <taxon>Rhizobiaceae</taxon>
        <taxon>Sinorhizobium/Ensifer group</taxon>
        <taxon>Sinorhizobium</taxon>
    </lineage>
</organism>
<evidence type="ECO:0000256" key="1">
    <source>
        <dbReference type="ARBA" id="ARBA00007673"/>
    </source>
</evidence>
<dbReference type="RefSeq" id="WP_180938853.1">
    <property type="nucleotide sequence ID" value="NZ_CP041238.1"/>
</dbReference>
<dbReference type="SUPFAM" id="SSF54506">
    <property type="entry name" value="Diaminopimelate epimerase-like"/>
    <property type="match status" value="2"/>
</dbReference>
<proteinExistence type="inferred from homology"/>